<keyword evidence="4" id="KW-1185">Reference proteome</keyword>
<evidence type="ECO:0000256" key="1">
    <source>
        <dbReference type="ARBA" id="ARBA00019316"/>
    </source>
</evidence>
<comment type="caution">
    <text evidence="3">The sequence shown here is derived from an EMBL/GenBank/DDBJ whole genome shotgun (WGS) entry which is preliminary data.</text>
</comment>
<evidence type="ECO:0000313" key="3">
    <source>
        <dbReference type="EMBL" id="TPW43167.1"/>
    </source>
</evidence>
<evidence type="ECO:0000256" key="2">
    <source>
        <dbReference type="ARBA" id="ARBA00022729"/>
    </source>
</evidence>
<evidence type="ECO:0000313" key="4">
    <source>
        <dbReference type="Proteomes" id="UP000319523"/>
    </source>
</evidence>
<sequence>MKILLRIVSLLALFWLGLLLTGYGVLTGSQKNFAGIGLQCHYLTARGVVKAQYLHGDSSFIGVADCPLLRKMTRVVDNNP</sequence>
<name>A0A506VBR4_9GAMM</name>
<dbReference type="InterPro" id="IPR025611">
    <property type="entry name" value="YobH"/>
</dbReference>
<reference evidence="3 4" key="1">
    <citation type="submission" date="2019-06" db="EMBL/GenBank/DDBJ databases">
        <authorList>
            <person name="Yang Y."/>
        </authorList>
    </citation>
    <scope>NUCLEOTIDE SEQUENCE [LARGE SCALE GENOMIC DNA]</scope>
    <source>
        <strain evidence="3 4">BIT-26</strain>
    </source>
</reference>
<keyword evidence="2" id="KW-0732">Signal</keyword>
<dbReference type="EMBL" id="VHQI01000003">
    <property type="protein sequence ID" value="TPW43167.1"/>
    <property type="molecule type" value="Genomic_DNA"/>
</dbReference>
<dbReference type="RefSeq" id="WP_141175345.1">
    <property type="nucleotide sequence ID" value="NZ_JBHUFX010000013.1"/>
</dbReference>
<gene>
    <name evidence="3" type="ORF">FKM52_06270</name>
</gene>
<protein>
    <recommendedName>
        <fullName evidence="1">Uncharacterized protein YobH</fullName>
    </recommendedName>
</protein>
<organism evidence="3 4">
    <name type="scientific">Mixta tenebrionis</name>
    <dbReference type="NCBI Taxonomy" id="2562439"/>
    <lineage>
        <taxon>Bacteria</taxon>
        <taxon>Pseudomonadati</taxon>
        <taxon>Pseudomonadota</taxon>
        <taxon>Gammaproteobacteria</taxon>
        <taxon>Enterobacterales</taxon>
        <taxon>Erwiniaceae</taxon>
        <taxon>Mixta</taxon>
    </lineage>
</organism>
<proteinExistence type="predicted"/>
<dbReference type="Pfam" id="PF13996">
    <property type="entry name" value="YobH"/>
    <property type="match status" value="1"/>
</dbReference>
<dbReference type="OrthoDB" id="6415197at2"/>
<dbReference type="Proteomes" id="UP000319523">
    <property type="component" value="Unassembled WGS sequence"/>
</dbReference>
<accession>A0A506VBR4</accession>
<dbReference type="AlphaFoldDB" id="A0A506VBR4"/>